<dbReference type="GO" id="GO:0005737">
    <property type="term" value="C:cytoplasm"/>
    <property type="evidence" value="ECO:0007669"/>
    <property type="project" value="TreeGrafter"/>
</dbReference>
<dbReference type="CDD" id="cd02947">
    <property type="entry name" value="TRX_family"/>
    <property type="match status" value="1"/>
</dbReference>
<feature type="domain" description="Thioredoxin" evidence="6">
    <location>
        <begin position="46"/>
        <end position="176"/>
    </location>
</feature>
<dbReference type="AlphaFoldDB" id="A0AA88QHJ5"/>
<keyword evidence="1" id="KW-0813">Transport</keyword>
<dbReference type="InterPro" id="IPR036249">
    <property type="entry name" value="Thioredoxin-like_sf"/>
</dbReference>
<dbReference type="GO" id="GO:0015035">
    <property type="term" value="F:protein-disulfide reductase activity"/>
    <property type="evidence" value="ECO:0007669"/>
    <property type="project" value="TreeGrafter"/>
</dbReference>
<accession>A0AA88QHJ5</accession>
<keyword evidence="4" id="KW-1015">Disulfide bond</keyword>
<evidence type="ECO:0000313" key="8">
    <source>
        <dbReference type="Proteomes" id="UP001187471"/>
    </source>
</evidence>
<evidence type="ECO:0000313" key="7">
    <source>
        <dbReference type="EMBL" id="KAK2970759.1"/>
    </source>
</evidence>
<gene>
    <name evidence="7" type="ORF">RJ640_000791</name>
</gene>
<name>A0AA88QHJ5_9ASTE</name>
<evidence type="ECO:0000256" key="3">
    <source>
        <dbReference type="ARBA" id="ARBA00022982"/>
    </source>
</evidence>
<keyword evidence="8" id="KW-1185">Reference proteome</keyword>
<keyword evidence="2" id="KW-0809">Transit peptide</keyword>
<dbReference type="Proteomes" id="UP001187471">
    <property type="component" value="Unassembled WGS sequence"/>
</dbReference>
<evidence type="ECO:0000256" key="4">
    <source>
        <dbReference type="ARBA" id="ARBA00023157"/>
    </source>
</evidence>
<keyword evidence="3" id="KW-0249">Electron transport</keyword>
<proteinExistence type="predicted"/>
<reference evidence="7" key="1">
    <citation type="submission" date="2022-12" db="EMBL/GenBank/DDBJ databases">
        <title>Draft genome assemblies for two species of Escallonia (Escalloniales).</title>
        <authorList>
            <person name="Chanderbali A."/>
            <person name="Dervinis C."/>
            <person name="Anghel I."/>
            <person name="Soltis D."/>
            <person name="Soltis P."/>
            <person name="Zapata F."/>
        </authorList>
    </citation>
    <scope>NUCLEOTIDE SEQUENCE</scope>
    <source>
        <strain evidence="7">UCBG92.1500</strain>
        <tissue evidence="7">Leaf</tissue>
    </source>
</reference>
<comment type="caution">
    <text evidence="7">The sequence shown here is derived from an EMBL/GenBank/DDBJ whole genome shotgun (WGS) entry which is preliminary data.</text>
</comment>
<dbReference type="PROSITE" id="PS51352">
    <property type="entry name" value="THIOREDOXIN_2"/>
    <property type="match status" value="1"/>
</dbReference>
<evidence type="ECO:0000256" key="5">
    <source>
        <dbReference type="ARBA" id="ARBA00023284"/>
    </source>
</evidence>
<dbReference type="Pfam" id="PF00085">
    <property type="entry name" value="Thioredoxin"/>
    <property type="match status" value="1"/>
</dbReference>
<dbReference type="PRINTS" id="PR00421">
    <property type="entry name" value="THIOREDOXIN"/>
</dbReference>
<dbReference type="EMBL" id="JAVXUO010002655">
    <property type="protein sequence ID" value="KAK2970759.1"/>
    <property type="molecule type" value="Genomic_DNA"/>
</dbReference>
<dbReference type="InterPro" id="IPR013766">
    <property type="entry name" value="Thioredoxin_domain"/>
</dbReference>
<dbReference type="Gene3D" id="3.40.30.10">
    <property type="entry name" value="Glutaredoxin"/>
    <property type="match status" value="1"/>
</dbReference>
<evidence type="ECO:0000256" key="2">
    <source>
        <dbReference type="ARBA" id="ARBA00022946"/>
    </source>
</evidence>
<dbReference type="PANTHER" id="PTHR45663">
    <property type="entry name" value="GEO12009P1"/>
    <property type="match status" value="1"/>
</dbReference>
<dbReference type="SUPFAM" id="SSF52833">
    <property type="entry name" value="Thioredoxin-like"/>
    <property type="match status" value="1"/>
</dbReference>
<organism evidence="7 8">
    <name type="scientific">Escallonia rubra</name>
    <dbReference type="NCBI Taxonomy" id="112253"/>
    <lineage>
        <taxon>Eukaryota</taxon>
        <taxon>Viridiplantae</taxon>
        <taxon>Streptophyta</taxon>
        <taxon>Embryophyta</taxon>
        <taxon>Tracheophyta</taxon>
        <taxon>Spermatophyta</taxon>
        <taxon>Magnoliopsida</taxon>
        <taxon>eudicotyledons</taxon>
        <taxon>Gunneridae</taxon>
        <taxon>Pentapetalae</taxon>
        <taxon>asterids</taxon>
        <taxon>campanulids</taxon>
        <taxon>Escalloniales</taxon>
        <taxon>Escalloniaceae</taxon>
        <taxon>Escallonia</taxon>
    </lineage>
</organism>
<evidence type="ECO:0000259" key="6">
    <source>
        <dbReference type="PROSITE" id="PS51352"/>
    </source>
</evidence>
<dbReference type="PANTHER" id="PTHR45663:SF22">
    <property type="entry name" value="THIOREDOXIN X, CHLOROPLASTIC"/>
    <property type="match status" value="1"/>
</dbReference>
<protein>
    <recommendedName>
        <fullName evidence="6">Thioredoxin domain-containing protein</fullName>
    </recommendedName>
</protein>
<sequence length="181" mass="19932">METLVSSSTIFYTFPIPPVRAVASTCPFHTICSLSTSPSNKLSLRPRNQTKSNFFTSSSSSRKLAVTCGVTEINDSQFSSVVLKSDLPVLVEFVAGWCGPCRLMAPAIDSIAQEYADRLLVVKIDHDSNPRLIEEFKVYGLPALILFKNGQEVPESRREGALTKIKLKEYLDALLESITVS</sequence>
<dbReference type="FunFam" id="3.40.30.10:FF:000001">
    <property type="entry name" value="Thioredoxin"/>
    <property type="match status" value="1"/>
</dbReference>
<evidence type="ECO:0000256" key="1">
    <source>
        <dbReference type="ARBA" id="ARBA00022448"/>
    </source>
</evidence>
<keyword evidence="5" id="KW-0676">Redox-active center</keyword>